<evidence type="ECO:0000313" key="2">
    <source>
        <dbReference type="Proteomes" id="UP000324629"/>
    </source>
</evidence>
<name>A0A5J4P0N9_9TREM</name>
<evidence type="ECO:0000313" key="1">
    <source>
        <dbReference type="EMBL" id="KAA3681424.1"/>
    </source>
</evidence>
<sequence>MLKAVAQTSRNLISQPLWIIDPKYHDIHSMTRSDYTGHYHPAQDKHTQCLRARSFKPKSTNTLLIILRQVSAYRTTLSLTMPVSPRGLQDALEGTSITSHPNAYVLRSPGDYCVDDKLASRCHWRRTGQIIEHPEPFIGSSVYRHDFSYRNAVSTQTFVTGWGHAPTIITTDRGEQFESQLFDVLTNLVGTKHSFGLDQRFRRQLKAFLKAHEDLTHWTERLPIVLLGVNSPIKQDIGHSSVELVLGTTSRLSRQFLSPSKTNEYTDPSS</sequence>
<keyword evidence="2" id="KW-1185">Reference proteome</keyword>
<dbReference type="SUPFAM" id="SSF53098">
    <property type="entry name" value="Ribonuclease H-like"/>
    <property type="match status" value="1"/>
</dbReference>
<dbReference type="EMBL" id="QNGE01000204">
    <property type="protein sequence ID" value="KAA3681424.1"/>
    <property type="molecule type" value="Genomic_DNA"/>
</dbReference>
<dbReference type="Proteomes" id="UP000324629">
    <property type="component" value="Unassembled WGS sequence"/>
</dbReference>
<accession>A0A5J4P0N9</accession>
<dbReference type="PANTHER" id="PTHR38681:SF1">
    <property type="entry name" value="RETROVIRUS-RELATED POL POLYPROTEIN FROM TRANSPOSON 412-LIKE PROTEIN"/>
    <property type="match status" value="1"/>
</dbReference>
<proteinExistence type="predicted"/>
<evidence type="ECO:0008006" key="3">
    <source>
        <dbReference type="Google" id="ProtNLM"/>
    </source>
</evidence>
<dbReference type="PANTHER" id="PTHR38681">
    <property type="entry name" value="RETROVIRUS-RELATED POL POLYPROTEIN FROM TRANSPOSON 412-LIKE PROTEIN-RELATED"/>
    <property type="match status" value="1"/>
</dbReference>
<dbReference type="InterPro" id="IPR036397">
    <property type="entry name" value="RNaseH_sf"/>
</dbReference>
<dbReference type="GO" id="GO:0003676">
    <property type="term" value="F:nucleic acid binding"/>
    <property type="evidence" value="ECO:0007669"/>
    <property type="project" value="InterPro"/>
</dbReference>
<dbReference type="AlphaFoldDB" id="A0A5J4P0N9"/>
<gene>
    <name evidence="1" type="ORF">DEA37_0009903</name>
</gene>
<protein>
    <recommendedName>
        <fullName evidence="3">Integrase catalytic domain-containing protein</fullName>
    </recommendedName>
</protein>
<dbReference type="InterPro" id="IPR012337">
    <property type="entry name" value="RNaseH-like_sf"/>
</dbReference>
<reference evidence="1 2" key="1">
    <citation type="journal article" date="2019" name="Gigascience">
        <title>Whole-genome sequence of the oriental lung fluke Paragonimus westermani.</title>
        <authorList>
            <person name="Oey H."/>
            <person name="Zakrzewski M."/>
            <person name="Narain K."/>
            <person name="Devi K.R."/>
            <person name="Agatsuma T."/>
            <person name="Nawaratna S."/>
            <person name="Gobert G.N."/>
            <person name="Jones M.K."/>
            <person name="Ragan M.A."/>
            <person name="McManus D.P."/>
            <person name="Krause L."/>
        </authorList>
    </citation>
    <scope>NUCLEOTIDE SEQUENCE [LARGE SCALE GENOMIC DNA]</scope>
    <source>
        <strain evidence="1 2">IND2009</strain>
    </source>
</reference>
<comment type="caution">
    <text evidence="1">The sequence shown here is derived from an EMBL/GenBank/DDBJ whole genome shotgun (WGS) entry which is preliminary data.</text>
</comment>
<organism evidence="1 2">
    <name type="scientific">Paragonimus westermani</name>
    <dbReference type="NCBI Taxonomy" id="34504"/>
    <lineage>
        <taxon>Eukaryota</taxon>
        <taxon>Metazoa</taxon>
        <taxon>Spiralia</taxon>
        <taxon>Lophotrochozoa</taxon>
        <taxon>Platyhelminthes</taxon>
        <taxon>Trematoda</taxon>
        <taxon>Digenea</taxon>
        <taxon>Plagiorchiida</taxon>
        <taxon>Troglotremata</taxon>
        <taxon>Troglotrematidae</taxon>
        <taxon>Paragonimus</taxon>
    </lineage>
</organism>
<dbReference type="Gene3D" id="3.30.420.10">
    <property type="entry name" value="Ribonuclease H-like superfamily/Ribonuclease H"/>
    <property type="match status" value="1"/>
</dbReference>